<evidence type="ECO:0000313" key="3">
    <source>
        <dbReference type="EMBL" id="VAW37464.1"/>
    </source>
</evidence>
<dbReference type="AlphaFoldDB" id="A0A3B0W1K6"/>
<organism evidence="3">
    <name type="scientific">hydrothermal vent metagenome</name>
    <dbReference type="NCBI Taxonomy" id="652676"/>
    <lineage>
        <taxon>unclassified sequences</taxon>
        <taxon>metagenomes</taxon>
        <taxon>ecological metagenomes</taxon>
    </lineage>
</organism>
<name>A0A3B0W1K6_9ZZZZ</name>
<feature type="domain" description="AsmA" evidence="2">
    <location>
        <begin position="270"/>
        <end position="487"/>
    </location>
</feature>
<dbReference type="InterPro" id="IPR007844">
    <property type="entry name" value="AsmA"/>
</dbReference>
<feature type="compositionally biased region" description="Polar residues" evidence="1">
    <location>
        <begin position="326"/>
        <end position="343"/>
    </location>
</feature>
<dbReference type="PANTHER" id="PTHR30441:SF4">
    <property type="entry name" value="PROTEIN ASMA"/>
    <property type="match status" value="1"/>
</dbReference>
<feature type="region of interest" description="Disordered" evidence="1">
    <location>
        <begin position="325"/>
        <end position="361"/>
    </location>
</feature>
<dbReference type="InterPro" id="IPR052894">
    <property type="entry name" value="AsmA-related"/>
</dbReference>
<protein>
    <recommendedName>
        <fullName evidence="2">AsmA domain-containing protein</fullName>
    </recommendedName>
</protein>
<accession>A0A3B0W1K6</accession>
<dbReference type="Pfam" id="PF05170">
    <property type="entry name" value="AsmA"/>
    <property type="match status" value="2"/>
</dbReference>
<feature type="non-terminal residue" evidence="3">
    <location>
        <position position="488"/>
    </location>
</feature>
<dbReference type="EMBL" id="UOEY01000042">
    <property type="protein sequence ID" value="VAW37464.1"/>
    <property type="molecule type" value="Genomic_DNA"/>
</dbReference>
<sequence>MNKTIKRLSAAVAAIVVLLIIAALSLPLLINPNNYKETITNLVREKTGRTLSIPGDIKLHVSPSLNVVFSLGKVSLSSGRNFPDSPFISSRQVETQLALWPLLTRKQLLISHITLEGVNVHLLRNARGLNNWDDLAGGGQAGAAERPAEKVKKTGEKSGQGLAGLDVGGIDATDINVEYVDKQTARTIKLNNLNLVVGRLREGRPFPVKAAFDLSMDEGGRQSLAAGIQARTDLTLYLSQKHFVIDGLSLKCLLKGAGLPAPGLALELTADADLNREDLTIEPLHLKIDDTIVDGTATIKNLKKPSYNLALQLNQLDLDQYRTKQPAETPTNETGPQGKTKQQPVRGLQKSEQRHKKQNNELIPVHLLRGLNFTADIKVDRLKAAGLTLSKVRLQASGKDGRIRLDPLAAGLYDGTLVLRGDIDARPDVPQIRLTGKLAGVRLGPLFRDMTGREEITGKADIQAGISTRGLTKKELLRHADGTVSLTL</sequence>
<dbReference type="GO" id="GO:0005886">
    <property type="term" value="C:plasma membrane"/>
    <property type="evidence" value="ECO:0007669"/>
    <property type="project" value="TreeGrafter"/>
</dbReference>
<feature type="domain" description="AsmA" evidence="2">
    <location>
        <begin position="1"/>
        <end position="248"/>
    </location>
</feature>
<dbReference type="GO" id="GO:0090313">
    <property type="term" value="P:regulation of protein targeting to membrane"/>
    <property type="evidence" value="ECO:0007669"/>
    <property type="project" value="TreeGrafter"/>
</dbReference>
<evidence type="ECO:0000256" key="1">
    <source>
        <dbReference type="SAM" id="MobiDB-lite"/>
    </source>
</evidence>
<evidence type="ECO:0000259" key="2">
    <source>
        <dbReference type="Pfam" id="PF05170"/>
    </source>
</evidence>
<dbReference type="PANTHER" id="PTHR30441">
    <property type="entry name" value="DUF748 DOMAIN-CONTAINING PROTEIN"/>
    <property type="match status" value="1"/>
</dbReference>
<reference evidence="3" key="1">
    <citation type="submission" date="2018-06" db="EMBL/GenBank/DDBJ databases">
        <authorList>
            <person name="Zhirakovskaya E."/>
        </authorList>
    </citation>
    <scope>NUCLEOTIDE SEQUENCE</scope>
</reference>
<gene>
    <name evidence="3" type="ORF">MNBD_DELTA04-1814</name>
</gene>
<proteinExistence type="predicted"/>